<dbReference type="RefSeq" id="XP_012915570.1">
    <property type="nucleotide sequence ID" value="XM_013060116.2"/>
</dbReference>
<evidence type="ECO:0000256" key="1">
    <source>
        <dbReference type="SAM" id="MobiDB-lite"/>
    </source>
</evidence>
<evidence type="ECO:0000313" key="4">
    <source>
        <dbReference type="RefSeq" id="XP_012915570.1"/>
    </source>
</evidence>
<protein>
    <submittedName>
        <fullName evidence="4">Uncharacterized protein LOC106006582</fullName>
    </submittedName>
</protein>
<gene>
    <name evidence="4" type="primary">LOC106006582</name>
</gene>
<accession>M3Y924</accession>
<sequence length="417" mass="44783">MHTGRGPSGDRVWELLPAREARNLLKLARPGTRPSGASPKDNVALDFRPLDLEDSPLCWGSPTSVGPVPAAPHMGRTGAHDPSPPVPQPTRSPRCRPGAMEDSGTGGPSPWLLCSPQSLLAPGTHTSAPGDLEKLHSWSRRLTLASDSHPSVSQEPPEQTLCLLLVSSEGAWTHLPRSPPALQPRSLAARSLQPRSPAAAQRGLRLTRHQQSFLQEKRLRLPLSFHCCAASSLKPHSSKLQAEEGPRQTEATASPEMTLAAGNALCDVTVNYCWEKGQCPVSEPCRQTCSLALGTGAGVASTAWGGFNPDAFVGLLRGLKFLLQVALMRKLRHRVPTWPRDPQQGKGRARGRRRGSELATRPPVGCPDLGPPGLGFWEERPNPPPDSRLPTRPGLGLGMDRSPCTIPHPHGLGGDRR</sequence>
<proteinExistence type="predicted"/>
<reference evidence="4" key="2">
    <citation type="submission" date="2025-04" db="UniProtKB">
        <authorList>
            <consortium name="RefSeq"/>
        </authorList>
    </citation>
    <scope>IDENTIFICATION</scope>
    <source>
        <tissue evidence="4">Brain</tissue>
    </source>
</reference>
<dbReference type="Ensembl" id="ENSMPUT00000007956.1">
    <property type="protein sequence ID" value="ENSMPUP00000007831.1"/>
    <property type="gene ID" value="ENSMPUG00000007889.1"/>
</dbReference>
<dbReference type="AlphaFoldDB" id="M3Y924"/>
<reference evidence="2" key="1">
    <citation type="submission" date="2024-06" db="UniProtKB">
        <authorList>
            <consortium name="Ensembl"/>
        </authorList>
    </citation>
    <scope>IDENTIFICATION</scope>
</reference>
<dbReference type="Proteomes" id="UP000000715">
    <property type="component" value="Unplaced"/>
</dbReference>
<name>M3Y924_MUSPF</name>
<dbReference type="EMBL" id="AEYP01050467">
    <property type="status" value="NOT_ANNOTATED_CDS"/>
    <property type="molecule type" value="Genomic_DNA"/>
</dbReference>
<organism evidence="2">
    <name type="scientific">Mustela putorius furo</name>
    <name type="common">European domestic ferret</name>
    <name type="synonym">Mustela furo</name>
    <dbReference type="NCBI Taxonomy" id="9669"/>
    <lineage>
        <taxon>Eukaryota</taxon>
        <taxon>Metazoa</taxon>
        <taxon>Chordata</taxon>
        <taxon>Craniata</taxon>
        <taxon>Vertebrata</taxon>
        <taxon>Euteleostomi</taxon>
        <taxon>Mammalia</taxon>
        <taxon>Eutheria</taxon>
        <taxon>Laurasiatheria</taxon>
        <taxon>Carnivora</taxon>
        <taxon>Caniformia</taxon>
        <taxon>Musteloidea</taxon>
        <taxon>Mustelidae</taxon>
        <taxon>Mustelinae</taxon>
        <taxon>Mustela</taxon>
    </lineage>
</organism>
<evidence type="ECO:0000313" key="3">
    <source>
        <dbReference type="Proteomes" id="UP000000715"/>
    </source>
</evidence>
<dbReference type="GeneID" id="106006582"/>
<evidence type="ECO:0000313" key="2">
    <source>
        <dbReference type="Ensembl" id="ENSMPUP00000007831.1"/>
    </source>
</evidence>
<dbReference type="HOGENOM" id="CLU_658824_0_0_1"/>
<keyword evidence="3" id="KW-1185">Reference proteome</keyword>
<feature type="region of interest" description="Disordered" evidence="1">
    <location>
        <begin position="58"/>
        <end position="115"/>
    </location>
</feature>
<feature type="region of interest" description="Disordered" evidence="1">
    <location>
        <begin position="337"/>
        <end position="417"/>
    </location>
</feature>